<dbReference type="InParanoid" id="J0CY22"/>
<evidence type="ECO:0000313" key="4">
    <source>
        <dbReference type="Proteomes" id="UP000006514"/>
    </source>
</evidence>
<evidence type="ECO:0000256" key="1">
    <source>
        <dbReference type="SAM" id="MobiDB-lite"/>
    </source>
</evidence>
<accession>J0CY22</accession>
<feature type="domain" description="HNH nuclease" evidence="2">
    <location>
        <begin position="137"/>
        <end position="197"/>
    </location>
</feature>
<dbReference type="Pfam" id="PF13391">
    <property type="entry name" value="HNH_2"/>
    <property type="match status" value="1"/>
</dbReference>
<sequence length="380" mass="43117">MSPEDPAADYLLFTVPYSVDLGLPSVVLKVPLDELKELALRPVRWMKLVAWGILGCEGDVQDAQRVTLDIDLDFSNLKPGEYTFVPAEDATFCLLNLDHTHTPAKSQASQKSAAYKCPDPAPAGWNTVLDGRDGDHCVFSGLVPPRRAHILPQRFSHNTAALQSLSAQRGFELSHHLDPENTISMNHSLHDDWDSRRGFILATEDRFLRNSDIPPPSGSPHGTPTWQARHEPQGETTTYVWQVIARRQDEEGFARLFVRANERARFQNPGSPALPNPAAVNYVYAAGMVREYLQGDKPELLALLSRPEPRIHAPDMEEMDDARSGDAFEDMDAFEFLFRLTHKGQFLDYYENEQRLAEEDKARRLREWRMSLPERHRDHA</sequence>
<evidence type="ECO:0000313" key="3">
    <source>
        <dbReference type="EMBL" id="EJD36004.1"/>
    </source>
</evidence>
<evidence type="ECO:0000259" key="2">
    <source>
        <dbReference type="Pfam" id="PF13391"/>
    </source>
</evidence>
<dbReference type="Proteomes" id="UP000006514">
    <property type="component" value="Unassembled WGS sequence"/>
</dbReference>
<feature type="region of interest" description="Disordered" evidence="1">
    <location>
        <begin position="209"/>
        <end position="234"/>
    </location>
</feature>
<dbReference type="AlphaFoldDB" id="J0CY22"/>
<reference evidence="4" key="1">
    <citation type="journal article" date="2012" name="Science">
        <title>The Paleozoic origin of enzymatic lignin decomposition reconstructed from 31 fungal genomes.</title>
        <authorList>
            <person name="Floudas D."/>
            <person name="Binder M."/>
            <person name="Riley R."/>
            <person name="Barry K."/>
            <person name="Blanchette R.A."/>
            <person name="Henrissat B."/>
            <person name="Martinez A.T."/>
            <person name="Otillar R."/>
            <person name="Spatafora J.W."/>
            <person name="Yadav J.S."/>
            <person name="Aerts A."/>
            <person name="Benoit I."/>
            <person name="Boyd A."/>
            <person name="Carlson A."/>
            <person name="Copeland A."/>
            <person name="Coutinho P.M."/>
            <person name="de Vries R.P."/>
            <person name="Ferreira P."/>
            <person name="Findley K."/>
            <person name="Foster B."/>
            <person name="Gaskell J."/>
            <person name="Glotzer D."/>
            <person name="Gorecki P."/>
            <person name="Heitman J."/>
            <person name="Hesse C."/>
            <person name="Hori C."/>
            <person name="Igarashi K."/>
            <person name="Jurgens J.A."/>
            <person name="Kallen N."/>
            <person name="Kersten P."/>
            <person name="Kohler A."/>
            <person name="Kuees U."/>
            <person name="Kumar T.K.A."/>
            <person name="Kuo A."/>
            <person name="LaButti K."/>
            <person name="Larrondo L.F."/>
            <person name="Lindquist E."/>
            <person name="Ling A."/>
            <person name="Lombard V."/>
            <person name="Lucas S."/>
            <person name="Lundell T."/>
            <person name="Martin R."/>
            <person name="McLaughlin D.J."/>
            <person name="Morgenstern I."/>
            <person name="Morin E."/>
            <person name="Murat C."/>
            <person name="Nagy L.G."/>
            <person name="Nolan M."/>
            <person name="Ohm R.A."/>
            <person name="Patyshakuliyeva A."/>
            <person name="Rokas A."/>
            <person name="Ruiz-Duenas F.J."/>
            <person name="Sabat G."/>
            <person name="Salamov A."/>
            <person name="Samejima M."/>
            <person name="Schmutz J."/>
            <person name="Slot J.C."/>
            <person name="St John F."/>
            <person name="Stenlid J."/>
            <person name="Sun H."/>
            <person name="Sun S."/>
            <person name="Syed K."/>
            <person name="Tsang A."/>
            <person name="Wiebenga A."/>
            <person name="Young D."/>
            <person name="Pisabarro A."/>
            <person name="Eastwood D.C."/>
            <person name="Martin F."/>
            <person name="Cullen D."/>
            <person name="Grigoriev I.V."/>
            <person name="Hibbett D.S."/>
        </authorList>
    </citation>
    <scope>NUCLEOTIDE SEQUENCE [LARGE SCALE GENOMIC DNA]</scope>
    <source>
        <strain evidence="4">TFB10046</strain>
    </source>
</reference>
<organism evidence="3 4">
    <name type="scientific">Auricularia subglabra (strain TFB-10046 / SS5)</name>
    <name type="common">White-rot fungus</name>
    <name type="synonym">Auricularia delicata (strain TFB10046)</name>
    <dbReference type="NCBI Taxonomy" id="717982"/>
    <lineage>
        <taxon>Eukaryota</taxon>
        <taxon>Fungi</taxon>
        <taxon>Dikarya</taxon>
        <taxon>Basidiomycota</taxon>
        <taxon>Agaricomycotina</taxon>
        <taxon>Agaricomycetes</taxon>
        <taxon>Auriculariales</taxon>
        <taxon>Auriculariaceae</taxon>
        <taxon>Auricularia</taxon>
    </lineage>
</organism>
<dbReference type="EMBL" id="JH687873">
    <property type="protein sequence ID" value="EJD36004.1"/>
    <property type="molecule type" value="Genomic_DNA"/>
</dbReference>
<dbReference type="InterPro" id="IPR003615">
    <property type="entry name" value="HNH_nuc"/>
</dbReference>
<protein>
    <recommendedName>
        <fullName evidence="2">HNH nuclease domain-containing protein</fullName>
    </recommendedName>
</protein>
<dbReference type="OrthoDB" id="3269637at2759"/>
<dbReference type="KEGG" id="adl:AURDEDRAFT_174925"/>
<gene>
    <name evidence="3" type="ORF">AURDEDRAFT_174925</name>
</gene>
<proteinExistence type="predicted"/>
<keyword evidence="4" id="KW-1185">Reference proteome</keyword>
<name>J0CY22_AURST</name>